<dbReference type="InterPro" id="IPR051909">
    <property type="entry name" value="MFP_Cation_Efflux"/>
</dbReference>
<accession>A0A7G5IIW0</accession>
<dbReference type="Proteomes" id="UP000515292">
    <property type="component" value="Chromosome"/>
</dbReference>
<sequence>MPASRKTLIAAAVALAVAVLAWFTLRPEPAPDAAPPVSATPGVIAFAPNAPELDSIRLAKAVQVPLPLSGDLNARLAVDEDATGRVASPVAGRVTRILRDLGDSVARGDALAILDAPDLGAAQADLARAQADARLKAEALRRARDLYQGQAIARRELEAAEADAAEASAERQRAALRVGNLGSGSAGENLTLRAPVAGIVIARTANPGEQVQPGGDALFVVSDPKRLWLLIDLPESDIARARLNESVDFTVDAWPGRRFTGRIARVSPAVDPVTRRVQVRVAVANPDLALKPEMFARARIAANDGRTGLQVPNTALIEDGVRNFVLVAETPSRFRRVPVTVASRGTSNSYITGGIAPGTTVVGDGALLLNAQIGN</sequence>
<dbReference type="AlphaFoldDB" id="A0A7G5IIW0"/>
<feature type="domain" description="CusB-like beta-barrel" evidence="4">
    <location>
        <begin position="227"/>
        <end position="302"/>
    </location>
</feature>
<evidence type="ECO:0000313" key="7">
    <source>
        <dbReference type="Proteomes" id="UP000515292"/>
    </source>
</evidence>
<dbReference type="SUPFAM" id="SSF111369">
    <property type="entry name" value="HlyD-like secretion proteins"/>
    <property type="match status" value="1"/>
</dbReference>
<dbReference type="InterPro" id="IPR006143">
    <property type="entry name" value="RND_pump_MFP"/>
</dbReference>
<keyword evidence="7" id="KW-1185">Reference proteome</keyword>
<dbReference type="RefSeq" id="WP_182297029.1">
    <property type="nucleotide sequence ID" value="NZ_CP059851.1"/>
</dbReference>
<keyword evidence="2" id="KW-0813">Transport</keyword>
<dbReference type="InterPro" id="IPR058647">
    <property type="entry name" value="BSH_CzcB-like"/>
</dbReference>
<dbReference type="InterPro" id="IPR058792">
    <property type="entry name" value="Beta-barrel_RND_2"/>
</dbReference>
<proteinExistence type="inferred from homology"/>
<dbReference type="Gene3D" id="2.40.50.100">
    <property type="match status" value="1"/>
</dbReference>
<dbReference type="GO" id="GO:0022857">
    <property type="term" value="F:transmembrane transporter activity"/>
    <property type="evidence" value="ECO:0007669"/>
    <property type="project" value="InterPro"/>
</dbReference>
<dbReference type="NCBIfam" id="TIGR01730">
    <property type="entry name" value="RND_mfp"/>
    <property type="match status" value="1"/>
</dbReference>
<dbReference type="PANTHER" id="PTHR30097">
    <property type="entry name" value="CATION EFFLUX SYSTEM PROTEIN CUSB"/>
    <property type="match status" value="1"/>
</dbReference>
<dbReference type="Pfam" id="PF25973">
    <property type="entry name" value="BSH_CzcB"/>
    <property type="match status" value="1"/>
</dbReference>
<protein>
    <submittedName>
        <fullName evidence="6">Efflux RND transporter periplasmic adaptor subunit</fullName>
    </submittedName>
</protein>
<dbReference type="GO" id="GO:0016020">
    <property type="term" value="C:membrane"/>
    <property type="evidence" value="ECO:0007669"/>
    <property type="project" value="InterPro"/>
</dbReference>
<gene>
    <name evidence="6" type="ORF">H3309_01990</name>
</gene>
<evidence type="ECO:0000259" key="5">
    <source>
        <dbReference type="Pfam" id="PF25973"/>
    </source>
</evidence>
<dbReference type="Gene3D" id="2.40.420.20">
    <property type="match status" value="1"/>
</dbReference>
<evidence type="ECO:0000313" key="6">
    <source>
        <dbReference type="EMBL" id="QMW23302.1"/>
    </source>
</evidence>
<dbReference type="Pfam" id="PF25954">
    <property type="entry name" value="Beta-barrel_RND_2"/>
    <property type="match status" value="1"/>
</dbReference>
<dbReference type="Gene3D" id="1.10.287.470">
    <property type="entry name" value="Helix hairpin bin"/>
    <property type="match status" value="1"/>
</dbReference>
<evidence type="ECO:0000256" key="2">
    <source>
        <dbReference type="ARBA" id="ARBA00022448"/>
    </source>
</evidence>
<organism evidence="6 7">
    <name type="scientific">Sandaracinobacteroides saxicola</name>
    <dbReference type="NCBI Taxonomy" id="2759707"/>
    <lineage>
        <taxon>Bacteria</taxon>
        <taxon>Pseudomonadati</taxon>
        <taxon>Pseudomonadota</taxon>
        <taxon>Alphaproteobacteria</taxon>
        <taxon>Sphingomonadales</taxon>
        <taxon>Sphingosinicellaceae</taxon>
        <taxon>Sandaracinobacteroides</taxon>
    </lineage>
</organism>
<evidence type="ECO:0000256" key="3">
    <source>
        <dbReference type="SAM" id="Coils"/>
    </source>
</evidence>
<feature type="coiled-coil region" evidence="3">
    <location>
        <begin position="150"/>
        <end position="177"/>
    </location>
</feature>
<dbReference type="Gene3D" id="2.40.30.170">
    <property type="match status" value="1"/>
</dbReference>
<name>A0A7G5IIW0_9SPHN</name>
<evidence type="ECO:0000259" key="4">
    <source>
        <dbReference type="Pfam" id="PF25954"/>
    </source>
</evidence>
<keyword evidence="3" id="KW-0175">Coiled coil</keyword>
<dbReference type="FunFam" id="2.40.30.170:FF:000010">
    <property type="entry name" value="Efflux RND transporter periplasmic adaptor subunit"/>
    <property type="match status" value="1"/>
</dbReference>
<evidence type="ECO:0000256" key="1">
    <source>
        <dbReference type="ARBA" id="ARBA00009477"/>
    </source>
</evidence>
<dbReference type="KEGG" id="sand:H3309_01990"/>
<dbReference type="EMBL" id="CP059851">
    <property type="protein sequence ID" value="QMW23302.1"/>
    <property type="molecule type" value="Genomic_DNA"/>
</dbReference>
<comment type="similarity">
    <text evidence="1">Belongs to the membrane fusion protein (MFP) (TC 8.A.1) family.</text>
</comment>
<reference evidence="6 7" key="1">
    <citation type="submission" date="2020-07" db="EMBL/GenBank/DDBJ databases">
        <title>Complete genome sequence for Sandaracinobacter sp. M6.</title>
        <authorList>
            <person name="Tang Y."/>
            <person name="Liu Q."/>
            <person name="Guo Z."/>
            <person name="Lei P."/>
            <person name="Huang B."/>
        </authorList>
    </citation>
    <scope>NUCLEOTIDE SEQUENCE [LARGE SCALE GENOMIC DNA]</scope>
    <source>
        <strain evidence="6 7">M6</strain>
    </source>
</reference>
<feature type="domain" description="CzcB-like barrel-sandwich hybrid" evidence="5">
    <location>
        <begin position="85"/>
        <end position="223"/>
    </location>
</feature>